<dbReference type="InterPro" id="IPR012919">
    <property type="entry name" value="SUN_dom"/>
</dbReference>
<reference evidence="4" key="2">
    <citation type="journal article" name="BMC Genomics">
        <title>New genome assemblies reveal patterns of domestication and adaptation across Brettanomyces (Dekkera) species.</title>
        <authorList>
            <person name="Roach M.J."/>
            <person name="Borneman A.R."/>
        </authorList>
    </citation>
    <scope>NUCLEOTIDE SEQUENCE</scope>
    <source>
        <strain evidence="4">UCD 2041</strain>
    </source>
</reference>
<feature type="region of interest" description="Disordered" evidence="1">
    <location>
        <begin position="137"/>
        <end position="156"/>
    </location>
</feature>
<sequence>MSEQNSVHNIIKLTNELFDSSDSPVTDSENEHEDANEKLSPVRKVGDRTFDIDDSDVKEMNENVIRELFIRKVKNGLEADEHILPIYENSSEESDDPDYVPGESDEDDDYNDDNEKDFEYIDSDGSHNMTFEAYHQEKNRMDSDPRTESEEIEDQLSIEPPASAKKAFLLYLLKCMPLILVVISLFLISNISSLLPSATVLNEGSGFVHHKLYMLDKQLQGLQERQLSMESTLNKRYAQIEKQILQAASASNSPLVLSNETIPTADIASLRSNISSMNSRLDTLKTMITDTKRLASLQKDTNIEQQLDKLASEIKAEVLRTLKAAKVAESNIPKKVQVKPFKKQHFQTYFEADVPTNVIPTARIVARLTTLPRVQRLRTNAVDRILHGFSDFARRKIWKTYQQKSLTGIQDINLIGEQNSPNNALTEDPDKFWQALSSSMPIMFTMSLRDPIYLFEVGISHPRYRYLIHSAPRLVELLVGPEIVDGAHVGALRKKASQCYNQDFLSSTLRKQFVKVGEMEYDVRKSDQYQKIDIPKQLKQELSQWKIREVMLVVSSNWGDENITALDTIRVFGTNRQAPERDGASEEIPNLGEDTPVL</sequence>
<evidence type="ECO:0000256" key="2">
    <source>
        <dbReference type="SAM" id="Phobius"/>
    </source>
</evidence>
<feature type="compositionally biased region" description="Polar residues" evidence="1">
    <location>
        <begin position="17"/>
        <end position="27"/>
    </location>
</feature>
<evidence type="ECO:0000313" key="5">
    <source>
        <dbReference type="Proteomes" id="UP000663131"/>
    </source>
</evidence>
<name>A0A871R8F8_DEKBR</name>
<feature type="region of interest" description="Disordered" evidence="1">
    <location>
        <begin position="577"/>
        <end position="598"/>
    </location>
</feature>
<evidence type="ECO:0000259" key="3">
    <source>
        <dbReference type="PROSITE" id="PS51469"/>
    </source>
</evidence>
<dbReference type="Pfam" id="PF07738">
    <property type="entry name" value="Sad1_UNC"/>
    <property type="match status" value="1"/>
</dbReference>
<keyword evidence="2" id="KW-1133">Transmembrane helix</keyword>
<proteinExistence type="predicted"/>
<feature type="region of interest" description="Disordered" evidence="1">
    <location>
        <begin position="15"/>
        <end position="42"/>
    </location>
</feature>
<keyword evidence="2" id="KW-0812">Transmembrane</keyword>
<feature type="transmembrane region" description="Helical" evidence="2">
    <location>
        <begin position="168"/>
        <end position="188"/>
    </location>
</feature>
<dbReference type="OrthoDB" id="3997571at2759"/>
<gene>
    <name evidence="4" type="ORF">BRETT_004112</name>
</gene>
<dbReference type="RefSeq" id="XP_041135384.1">
    <property type="nucleotide sequence ID" value="XM_041282608.1"/>
</dbReference>
<organism evidence="4 5">
    <name type="scientific">Dekkera bruxellensis</name>
    <name type="common">Brettanomyces custersii</name>
    <dbReference type="NCBI Taxonomy" id="5007"/>
    <lineage>
        <taxon>Eukaryota</taxon>
        <taxon>Fungi</taxon>
        <taxon>Dikarya</taxon>
        <taxon>Ascomycota</taxon>
        <taxon>Saccharomycotina</taxon>
        <taxon>Pichiomycetes</taxon>
        <taxon>Pichiales</taxon>
        <taxon>Pichiaceae</taxon>
        <taxon>Brettanomyces</taxon>
    </lineage>
</organism>
<dbReference type="Gene3D" id="2.60.120.260">
    <property type="entry name" value="Galactose-binding domain-like"/>
    <property type="match status" value="1"/>
</dbReference>
<dbReference type="AlphaFoldDB" id="A0A871R8F8"/>
<protein>
    <recommendedName>
        <fullName evidence="3">SUN domain-containing protein</fullName>
    </recommendedName>
</protein>
<reference evidence="4" key="1">
    <citation type="submission" date="2020-10" db="EMBL/GenBank/DDBJ databases">
        <authorList>
            <person name="Palmer J.M."/>
        </authorList>
    </citation>
    <scope>NUCLEOTIDE SEQUENCE</scope>
    <source>
        <strain evidence="4">UCD 2041</strain>
    </source>
</reference>
<evidence type="ECO:0000256" key="1">
    <source>
        <dbReference type="SAM" id="MobiDB-lite"/>
    </source>
</evidence>
<dbReference type="PROSITE" id="PS51469">
    <property type="entry name" value="SUN"/>
    <property type="match status" value="1"/>
</dbReference>
<feature type="compositionally biased region" description="Acidic residues" evidence="1">
    <location>
        <begin position="90"/>
        <end position="115"/>
    </location>
</feature>
<dbReference type="EMBL" id="CP063133">
    <property type="protein sequence ID" value="QOU18891.1"/>
    <property type="molecule type" value="Genomic_DNA"/>
</dbReference>
<keyword evidence="2" id="KW-0472">Membrane</keyword>
<feature type="compositionally biased region" description="Basic and acidic residues" evidence="1">
    <location>
        <begin position="137"/>
        <end position="149"/>
    </location>
</feature>
<dbReference type="Proteomes" id="UP000663131">
    <property type="component" value="Chromosome 5"/>
</dbReference>
<dbReference type="GeneID" id="64576035"/>
<accession>A0A871R8F8</accession>
<feature type="region of interest" description="Disordered" evidence="1">
    <location>
        <begin position="84"/>
        <end position="115"/>
    </location>
</feature>
<evidence type="ECO:0000313" key="4">
    <source>
        <dbReference type="EMBL" id="QOU18891.1"/>
    </source>
</evidence>
<feature type="domain" description="SUN" evidence="3">
    <location>
        <begin position="361"/>
        <end position="576"/>
    </location>
</feature>
<dbReference type="KEGG" id="bbrx:BRETT_004112"/>